<dbReference type="Gene3D" id="3.40.50.720">
    <property type="entry name" value="NAD(P)-binding Rossmann-like Domain"/>
    <property type="match status" value="1"/>
</dbReference>
<dbReference type="STRING" id="1561998.A0A1I7T7H9"/>
<feature type="transmembrane region" description="Helical" evidence="1">
    <location>
        <begin position="385"/>
        <end position="404"/>
    </location>
</feature>
<keyword evidence="1" id="KW-1133">Transmembrane helix</keyword>
<evidence type="ECO:0000256" key="1">
    <source>
        <dbReference type="SAM" id="Phobius"/>
    </source>
</evidence>
<accession>A0A1I7T7H9</accession>
<evidence type="ECO:0000313" key="2">
    <source>
        <dbReference type="Proteomes" id="UP000095282"/>
    </source>
</evidence>
<dbReference type="SUPFAM" id="SSF51735">
    <property type="entry name" value="NAD(P)-binding Rossmann-fold domains"/>
    <property type="match status" value="1"/>
</dbReference>
<proteinExistence type="predicted"/>
<dbReference type="eggNOG" id="ENOG502TJQ0">
    <property type="taxonomic scope" value="Eukaryota"/>
</dbReference>
<keyword evidence="1" id="KW-0812">Transmembrane</keyword>
<organism evidence="2 3">
    <name type="scientific">Caenorhabditis tropicalis</name>
    <dbReference type="NCBI Taxonomy" id="1561998"/>
    <lineage>
        <taxon>Eukaryota</taxon>
        <taxon>Metazoa</taxon>
        <taxon>Ecdysozoa</taxon>
        <taxon>Nematoda</taxon>
        <taxon>Chromadorea</taxon>
        <taxon>Rhabditida</taxon>
        <taxon>Rhabditina</taxon>
        <taxon>Rhabditomorpha</taxon>
        <taxon>Rhabditoidea</taxon>
        <taxon>Rhabditidae</taxon>
        <taxon>Peloderinae</taxon>
        <taxon>Caenorhabditis</taxon>
    </lineage>
</organism>
<evidence type="ECO:0000313" key="3">
    <source>
        <dbReference type="WBParaSite" id="Csp11.Scaffold531.g3169.t1"/>
    </source>
</evidence>
<sequence length="487" mass="56295">MRVTILGSTLTARHFVKYLGSCHQSVQISLWTFDKVQYSEFDNVSTCLRYSGIKNLPNALLAADVVINLHECTDFSLLPDNAKLQLHNVEVVRSILFHCNSPIIHLSTPFLQCSHRWPNVYEPERDPVVFKPQWPFPEYCASKYEAEKLVRASSNDCYIVRSVPTYGEGDECSILTDLIYFSNDKLVVSLGDDDGHMQMAYAGNISVAIWSAVCRLLSQSTSLDLNESFDDELGDLLISAENSFRLHEATEKNVEEYKPLLDVIKEEDENLEGYRARHNTVRTSFDDDYEIKKDDKMIIIGDSEVFSNNETTFQGFQAALETVSVQNLEFSILKDVALANDKKRVFEIFLINDETPKKTVYNTYSQLLFNNKRLRSATQLSFIPLYYIYLLFSMVIQFAIKLLGPMKFATMLPNPSFLYFYFHHWTFFNSTKSLLMLGYKPDLEFNECISKCAKHYREFRKNDVRLFSWQNSMTKDKNTSDTHMCVR</sequence>
<dbReference type="InterPro" id="IPR036291">
    <property type="entry name" value="NAD(P)-bd_dom_sf"/>
</dbReference>
<keyword evidence="1" id="KW-0472">Membrane</keyword>
<protein>
    <submittedName>
        <fullName evidence="3">3Beta_HSD domain-containing protein</fullName>
    </submittedName>
</protein>
<dbReference type="Proteomes" id="UP000095282">
    <property type="component" value="Unplaced"/>
</dbReference>
<reference evidence="3" key="1">
    <citation type="submission" date="2016-11" db="UniProtKB">
        <authorList>
            <consortium name="WormBaseParasite"/>
        </authorList>
    </citation>
    <scope>IDENTIFICATION</scope>
</reference>
<keyword evidence="2" id="KW-1185">Reference proteome</keyword>
<dbReference type="AlphaFoldDB" id="A0A1I7T7H9"/>
<name>A0A1I7T7H9_9PELO</name>
<dbReference type="WBParaSite" id="Csp11.Scaffold531.g3169.t1">
    <property type="protein sequence ID" value="Csp11.Scaffold531.g3169.t1"/>
    <property type="gene ID" value="Csp11.Scaffold531.g3169"/>
</dbReference>